<protein>
    <recommendedName>
        <fullName evidence="4">YrhC-like protein</fullName>
    </recommendedName>
</protein>
<keyword evidence="1" id="KW-0472">Membrane</keyword>
<keyword evidence="3" id="KW-1185">Reference proteome</keyword>
<sequence>MIRFERTRRLARLLYAGSGLLVFIIIFNASRFYYDPLGSGYVLLFVFCLLLATALTQVAKDAEEAIRRVDKLSK</sequence>
<reference evidence="2 3" key="1">
    <citation type="submission" date="2018-05" db="EMBL/GenBank/DDBJ databases">
        <title>Genomic Encyclopedia of Type Strains, Phase IV (KMG-IV): sequencing the most valuable type-strain genomes for metagenomic binning, comparative biology and taxonomic classification.</title>
        <authorList>
            <person name="Goeker M."/>
        </authorList>
    </citation>
    <scope>NUCLEOTIDE SEQUENCE [LARGE SCALE GENOMIC DNA]</scope>
    <source>
        <strain evidence="2 3">DSM 22440</strain>
    </source>
</reference>
<comment type="caution">
    <text evidence="2">The sequence shown here is derived from an EMBL/GenBank/DDBJ whole genome shotgun (WGS) entry which is preliminary data.</text>
</comment>
<keyword evidence="1" id="KW-1133">Transmembrane helix</keyword>
<accession>A0A2V3WED0</accession>
<feature type="transmembrane region" description="Helical" evidence="1">
    <location>
        <begin position="12"/>
        <end position="34"/>
    </location>
</feature>
<name>A0A2V3WED0_9BACI</name>
<dbReference type="AlphaFoldDB" id="A0A2V3WED0"/>
<feature type="transmembrane region" description="Helical" evidence="1">
    <location>
        <begin position="40"/>
        <end position="59"/>
    </location>
</feature>
<organism evidence="2 3">
    <name type="scientific">Streptohalobacillus salinus</name>
    <dbReference type="NCBI Taxonomy" id="621096"/>
    <lineage>
        <taxon>Bacteria</taxon>
        <taxon>Bacillati</taxon>
        <taxon>Bacillota</taxon>
        <taxon>Bacilli</taxon>
        <taxon>Bacillales</taxon>
        <taxon>Bacillaceae</taxon>
        <taxon>Streptohalobacillus</taxon>
    </lineage>
</organism>
<evidence type="ECO:0008006" key="4">
    <source>
        <dbReference type="Google" id="ProtNLM"/>
    </source>
</evidence>
<evidence type="ECO:0000256" key="1">
    <source>
        <dbReference type="SAM" id="Phobius"/>
    </source>
</evidence>
<dbReference type="Proteomes" id="UP000247922">
    <property type="component" value="Unassembled WGS sequence"/>
</dbReference>
<dbReference type="OrthoDB" id="2974617at2"/>
<keyword evidence="1" id="KW-0812">Transmembrane</keyword>
<evidence type="ECO:0000313" key="2">
    <source>
        <dbReference type="EMBL" id="PXW87189.1"/>
    </source>
</evidence>
<dbReference type="EMBL" id="QJJR01000017">
    <property type="protein sequence ID" value="PXW87189.1"/>
    <property type="molecule type" value="Genomic_DNA"/>
</dbReference>
<dbReference type="RefSeq" id="WP_110252147.1">
    <property type="nucleotide sequence ID" value="NZ_QJJR01000017.1"/>
</dbReference>
<gene>
    <name evidence="2" type="ORF">DES38_11727</name>
</gene>
<proteinExistence type="predicted"/>
<evidence type="ECO:0000313" key="3">
    <source>
        <dbReference type="Proteomes" id="UP000247922"/>
    </source>
</evidence>